<organism evidence="2 3">
    <name type="scientific">Macaca fascicularis</name>
    <name type="common">Crab-eating macaque</name>
    <name type="synonym">Cynomolgus monkey</name>
    <dbReference type="NCBI Taxonomy" id="9541"/>
    <lineage>
        <taxon>Eukaryota</taxon>
        <taxon>Metazoa</taxon>
        <taxon>Chordata</taxon>
        <taxon>Craniata</taxon>
        <taxon>Vertebrata</taxon>
        <taxon>Euteleostomi</taxon>
        <taxon>Mammalia</taxon>
        <taxon>Eutheria</taxon>
        <taxon>Euarchontoglires</taxon>
        <taxon>Primates</taxon>
        <taxon>Haplorrhini</taxon>
        <taxon>Catarrhini</taxon>
        <taxon>Cercopithecidae</taxon>
        <taxon>Cercopithecinae</taxon>
        <taxon>Macaca</taxon>
    </lineage>
</organism>
<reference evidence="2" key="2">
    <citation type="submission" date="2025-08" db="UniProtKB">
        <authorList>
            <consortium name="Ensembl"/>
        </authorList>
    </citation>
    <scope>IDENTIFICATION</scope>
</reference>
<gene>
    <name evidence="2" type="primary">C10orf120</name>
</gene>
<dbReference type="InterPro" id="IPR040721">
    <property type="entry name" value="DUF5520"/>
</dbReference>
<feature type="compositionally biased region" description="Basic and acidic residues" evidence="1">
    <location>
        <begin position="226"/>
        <end position="252"/>
    </location>
</feature>
<dbReference type="Ensembl" id="ENSMFAT00000084345.1">
    <property type="protein sequence ID" value="ENSMFAP00000062007.1"/>
    <property type="gene ID" value="ENSMFAG00000041530.2"/>
</dbReference>
<feature type="region of interest" description="Disordered" evidence="1">
    <location>
        <begin position="223"/>
        <end position="252"/>
    </location>
</feature>
<dbReference type="GeneTree" id="ENSGT00390000005511"/>
<name>A0A7N9DBA5_MACFA</name>
<accession>A0A7N9DBA5</accession>
<dbReference type="PANTHER" id="PTHR47509:SF1">
    <property type="entry name" value="RIKEN CDNA 4933402N03 GENE"/>
    <property type="match status" value="1"/>
</dbReference>
<dbReference type="Pfam" id="PF17658">
    <property type="entry name" value="DUF5520"/>
    <property type="match status" value="1"/>
</dbReference>
<evidence type="ECO:0000313" key="3">
    <source>
        <dbReference type="Proteomes" id="UP000233100"/>
    </source>
</evidence>
<protein>
    <submittedName>
        <fullName evidence="2">Chromosome 10 open reading frame 120</fullName>
    </submittedName>
</protein>
<proteinExistence type="predicted"/>
<evidence type="ECO:0000313" key="2">
    <source>
        <dbReference type="Ensembl" id="ENSMFAP00000062007.1"/>
    </source>
</evidence>
<sequence length="352" mass="40678">MAWKNSSQRRRAWQPMLGGLPVTAKPGVSALYTLQVHLLEFVFFQKATGDTEPLDKKQDQAPVCCQEDMSSASPLGTWSKSYRSDPRIALGKYSPLEKEILHLGGIHTIAARRLLAYKHEEECQMLKELQLSSPDYKRATEYKKEHSLPCAICAPLEKIWTAKVIVPLEAFKMPQREQVNVSKHIERMRLARALGNHQRLPYIERFTRSSFLSGVDLGPMAKNKARQKEDNYDTHNCDDANQDEKEVAEGKNTKRREIKMNVVFKSKEPKKCLTYHGNDRKSLLPTKKPERSITGLTNRNLFCVSEFPGDLMLMNQDFISRRDHFSDVVKTYNLEEESTWKERMRKATPYHY</sequence>
<dbReference type="AlphaFoldDB" id="A0A7N9DBA5"/>
<dbReference type="Proteomes" id="UP000233100">
    <property type="component" value="Chromosome 9"/>
</dbReference>
<reference evidence="2" key="3">
    <citation type="submission" date="2025-09" db="UniProtKB">
        <authorList>
            <consortium name="Ensembl"/>
        </authorList>
    </citation>
    <scope>IDENTIFICATION</scope>
</reference>
<dbReference type="Bgee" id="ENSMFAG00000041530">
    <property type="expression patterns" value="Expressed in multicellular organism"/>
</dbReference>
<reference evidence="2 3" key="1">
    <citation type="submission" date="2013-03" db="EMBL/GenBank/DDBJ databases">
        <authorList>
            <person name="Warren W."/>
            <person name="Wilson R.K."/>
        </authorList>
    </citation>
    <scope>NUCLEOTIDE SEQUENCE</scope>
</reference>
<keyword evidence="3" id="KW-1185">Reference proteome</keyword>
<dbReference type="PANTHER" id="PTHR47509">
    <property type="entry name" value="MCG1612"/>
    <property type="match status" value="1"/>
</dbReference>
<evidence type="ECO:0000256" key="1">
    <source>
        <dbReference type="SAM" id="MobiDB-lite"/>
    </source>
</evidence>